<name>A0A8S0ZMY9_ARCPL</name>
<organism evidence="1 2">
    <name type="scientific">Arctia plantaginis</name>
    <name type="common">Wood tiger moth</name>
    <name type="synonym">Phalaena plantaginis</name>
    <dbReference type="NCBI Taxonomy" id="874455"/>
    <lineage>
        <taxon>Eukaryota</taxon>
        <taxon>Metazoa</taxon>
        <taxon>Ecdysozoa</taxon>
        <taxon>Arthropoda</taxon>
        <taxon>Hexapoda</taxon>
        <taxon>Insecta</taxon>
        <taxon>Pterygota</taxon>
        <taxon>Neoptera</taxon>
        <taxon>Endopterygota</taxon>
        <taxon>Lepidoptera</taxon>
        <taxon>Glossata</taxon>
        <taxon>Ditrysia</taxon>
        <taxon>Noctuoidea</taxon>
        <taxon>Erebidae</taxon>
        <taxon>Arctiinae</taxon>
        <taxon>Arctia</taxon>
    </lineage>
</organism>
<keyword evidence="2" id="KW-1185">Reference proteome</keyword>
<accession>A0A8S0ZMY9</accession>
<dbReference type="AlphaFoldDB" id="A0A8S0ZMY9"/>
<proteinExistence type="predicted"/>
<gene>
    <name evidence="1" type="ORF">APLA_LOCUS5640</name>
</gene>
<sequence>MSQWPLITLESRRVSPGAYSLATVKLWSLVLVYSRTHLCWPQTKFWYSVAVLTAPRYVIFETHPLHGPASRDTPVRRAASDIFSCNAPTDCTCTAVQCS</sequence>
<reference evidence="1 2" key="1">
    <citation type="submission" date="2020-04" db="EMBL/GenBank/DDBJ databases">
        <authorList>
            <person name="Wallbank WR R."/>
            <person name="Pardo Diaz C."/>
            <person name="Kozak K."/>
            <person name="Martin S."/>
            <person name="Jiggins C."/>
            <person name="Moest M."/>
            <person name="Warren A I."/>
            <person name="Byers J.R.P. K."/>
            <person name="Montejo-Kovacevich G."/>
            <person name="Yen C E."/>
        </authorList>
    </citation>
    <scope>NUCLEOTIDE SEQUENCE [LARGE SCALE GENOMIC DNA]</scope>
</reference>
<evidence type="ECO:0000313" key="2">
    <source>
        <dbReference type="Proteomes" id="UP000494106"/>
    </source>
</evidence>
<protein>
    <submittedName>
        <fullName evidence="1">Uncharacterized protein</fullName>
    </submittedName>
</protein>
<evidence type="ECO:0000313" key="1">
    <source>
        <dbReference type="EMBL" id="CAB3234567.1"/>
    </source>
</evidence>
<dbReference type="Proteomes" id="UP000494106">
    <property type="component" value="Unassembled WGS sequence"/>
</dbReference>
<comment type="caution">
    <text evidence="1">The sequence shown here is derived from an EMBL/GenBank/DDBJ whole genome shotgun (WGS) entry which is preliminary data.</text>
</comment>
<dbReference type="EMBL" id="CADEBC010000483">
    <property type="protein sequence ID" value="CAB3234567.1"/>
    <property type="molecule type" value="Genomic_DNA"/>
</dbReference>